<protein>
    <submittedName>
        <fullName evidence="1">Uncharacterized protein</fullName>
    </submittedName>
</protein>
<dbReference type="AlphaFoldDB" id="A0A401TQM0"/>
<dbReference type="PANTHER" id="PTHR34034:SF2">
    <property type="entry name" value="PROTEIN FAM180A"/>
    <property type="match status" value="1"/>
</dbReference>
<dbReference type="Proteomes" id="UP000287033">
    <property type="component" value="Unassembled WGS sequence"/>
</dbReference>
<proteinExistence type="predicted"/>
<sequence length="95" mass="10643">MDEELASTRAAPIFLNIMNTQFPKNRAALGKMLQEIPSSGETFEMDIFEQLLLASVYTAHQGHTSDQTDRQLWGDLFCSLVAPLIRDLSGKLVRC</sequence>
<dbReference type="InterPro" id="IPR029170">
    <property type="entry name" value="FAM180"/>
</dbReference>
<name>A0A401TQM0_CHIPU</name>
<keyword evidence="2" id="KW-1185">Reference proteome</keyword>
<reference evidence="1 2" key="1">
    <citation type="journal article" date="2018" name="Nat. Ecol. Evol.">
        <title>Shark genomes provide insights into elasmobranch evolution and the origin of vertebrates.</title>
        <authorList>
            <person name="Hara Y"/>
            <person name="Yamaguchi K"/>
            <person name="Onimaru K"/>
            <person name="Kadota M"/>
            <person name="Koyanagi M"/>
            <person name="Keeley SD"/>
            <person name="Tatsumi K"/>
            <person name="Tanaka K"/>
            <person name="Motone F"/>
            <person name="Kageyama Y"/>
            <person name="Nozu R"/>
            <person name="Adachi N"/>
            <person name="Nishimura O"/>
            <person name="Nakagawa R"/>
            <person name="Tanegashima C"/>
            <person name="Kiyatake I"/>
            <person name="Matsumoto R"/>
            <person name="Murakumo K"/>
            <person name="Nishida K"/>
            <person name="Terakita A"/>
            <person name="Kuratani S"/>
            <person name="Sato K"/>
            <person name="Hyodo S Kuraku.S."/>
        </authorList>
    </citation>
    <scope>NUCLEOTIDE SEQUENCE [LARGE SCALE GENOMIC DNA]</scope>
</reference>
<comment type="caution">
    <text evidence="1">The sequence shown here is derived from an EMBL/GenBank/DDBJ whole genome shotgun (WGS) entry which is preliminary data.</text>
</comment>
<evidence type="ECO:0000313" key="2">
    <source>
        <dbReference type="Proteomes" id="UP000287033"/>
    </source>
</evidence>
<evidence type="ECO:0000313" key="1">
    <source>
        <dbReference type="EMBL" id="GCC44926.1"/>
    </source>
</evidence>
<organism evidence="1 2">
    <name type="scientific">Chiloscyllium punctatum</name>
    <name type="common">Brownbanded bambooshark</name>
    <name type="synonym">Hemiscyllium punctatum</name>
    <dbReference type="NCBI Taxonomy" id="137246"/>
    <lineage>
        <taxon>Eukaryota</taxon>
        <taxon>Metazoa</taxon>
        <taxon>Chordata</taxon>
        <taxon>Craniata</taxon>
        <taxon>Vertebrata</taxon>
        <taxon>Chondrichthyes</taxon>
        <taxon>Elasmobranchii</taxon>
        <taxon>Galeomorphii</taxon>
        <taxon>Galeoidea</taxon>
        <taxon>Orectolobiformes</taxon>
        <taxon>Hemiscylliidae</taxon>
        <taxon>Chiloscyllium</taxon>
    </lineage>
</organism>
<dbReference type="OrthoDB" id="8935082at2759"/>
<dbReference type="Pfam" id="PF15173">
    <property type="entry name" value="FAM180"/>
    <property type="match status" value="1"/>
</dbReference>
<dbReference type="PANTHER" id="PTHR34034">
    <property type="entry name" value="PROTEIN FAM180A-RELATED"/>
    <property type="match status" value="1"/>
</dbReference>
<accession>A0A401TQM0</accession>
<dbReference type="EMBL" id="BEZZ01148386">
    <property type="protein sequence ID" value="GCC44926.1"/>
    <property type="molecule type" value="Genomic_DNA"/>
</dbReference>
<gene>
    <name evidence="1" type="ORF">chiPu_0029113</name>
</gene>